<evidence type="ECO:0000313" key="4">
    <source>
        <dbReference type="Proteomes" id="UP000245959"/>
    </source>
</evidence>
<dbReference type="Gene3D" id="3.30.70.1450">
    <property type="entry name" value="Regulator of K+ conductance, C-terminal domain"/>
    <property type="match status" value="1"/>
</dbReference>
<dbReference type="RefSeq" id="WP_116882556.1">
    <property type="nucleotide sequence ID" value="NZ_CABMMC010000144.1"/>
</dbReference>
<name>A0A2U1BAH1_9BACT</name>
<dbReference type="InterPro" id="IPR003148">
    <property type="entry name" value="RCK_N"/>
</dbReference>
<sequence>MANQILIIGLGQFGLSLSRTLAERGAEVLAVDQDRKRVDEAANFVTEAIAMDATDETELARLNPGQRDVAVCAIGDESREASIMCTALLRQMGTPRIIARANDPMLRRILQLVGAHEIINPEFEFGKKFANRILYSQIFADTALGTDLQLTEICIQPSMAGKTLIELQLPKKFGVIVAAIRRGKTGRVELPIPDEPLSRDDKLLIVCGENALPKLVKGV</sequence>
<evidence type="ECO:0000259" key="2">
    <source>
        <dbReference type="PROSITE" id="PS51202"/>
    </source>
</evidence>
<dbReference type="PANTHER" id="PTHR43833">
    <property type="entry name" value="POTASSIUM CHANNEL PROTEIN 2-RELATED-RELATED"/>
    <property type="match status" value="1"/>
</dbReference>
<dbReference type="GO" id="GO:0008324">
    <property type="term" value="F:monoatomic cation transmembrane transporter activity"/>
    <property type="evidence" value="ECO:0007669"/>
    <property type="project" value="InterPro"/>
</dbReference>
<dbReference type="AlphaFoldDB" id="A0A2U1BAH1"/>
<dbReference type="InterPro" id="IPR036291">
    <property type="entry name" value="NAD(P)-bd_dom_sf"/>
</dbReference>
<protein>
    <submittedName>
        <fullName evidence="3">Trk system potassium uptake protein TrkA</fullName>
    </submittedName>
</protein>
<accession>A0A2U1BAH1</accession>
<feature type="domain" description="RCK N-terminal" evidence="1">
    <location>
        <begin position="2"/>
        <end position="120"/>
    </location>
</feature>
<dbReference type="Gene3D" id="3.40.50.720">
    <property type="entry name" value="NAD(P)-binding Rossmann-like Domain"/>
    <property type="match status" value="1"/>
</dbReference>
<dbReference type="InterPro" id="IPR006037">
    <property type="entry name" value="RCK_C"/>
</dbReference>
<feature type="domain" description="RCK C-terminal" evidence="2">
    <location>
        <begin position="137"/>
        <end position="219"/>
    </location>
</feature>
<proteinExistence type="predicted"/>
<reference evidence="3 4" key="1">
    <citation type="submission" date="2018-04" db="EMBL/GenBank/DDBJ databases">
        <title>Genomic Encyclopedia of Type Strains, Phase IV (KMG-IV): sequencing the most valuable type-strain genomes for metagenomic binning, comparative biology and taxonomic classification.</title>
        <authorList>
            <person name="Goeker M."/>
        </authorList>
    </citation>
    <scope>NUCLEOTIDE SEQUENCE [LARGE SCALE GENOMIC DNA]</scope>
    <source>
        <strain evidence="3 4">DSM 14823</strain>
    </source>
</reference>
<dbReference type="PANTHER" id="PTHR43833:SF7">
    <property type="entry name" value="KTR SYSTEM POTASSIUM UPTAKE PROTEIN C"/>
    <property type="match status" value="1"/>
</dbReference>
<dbReference type="GeneID" id="78293888"/>
<dbReference type="Pfam" id="PF02080">
    <property type="entry name" value="TrkA_C"/>
    <property type="match status" value="1"/>
</dbReference>
<dbReference type="InterPro" id="IPR050721">
    <property type="entry name" value="Trk_Ktr_HKT_K-transport"/>
</dbReference>
<dbReference type="Proteomes" id="UP000245959">
    <property type="component" value="Unassembled WGS sequence"/>
</dbReference>
<dbReference type="PROSITE" id="PS51201">
    <property type="entry name" value="RCK_N"/>
    <property type="match status" value="1"/>
</dbReference>
<gene>
    <name evidence="3" type="ORF">C8D82_10298</name>
</gene>
<dbReference type="PROSITE" id="PS51202">
    <property type="entry name" value="RCK_C"/>
    <property type="match status" value="1"/>
</dbReference>
<dbReference type="EMBL" id="QEKH01000002">
    <property type="protein sequence ID" value="PVY45527.1"/>
    <property type="molecule type" value="Genomic_DNA"/>
</dbReference>
<comment type="caution">
    <text evidence="3">The sequence shown here is derived from an EMBL/GenBank/DDBJ whole genome shotgun (WGS) entry which is preliminary data.</text>
</comment>
<keyword evidence="4" id="KW-1185">Reference proteome</keyword>
<evidence type="ECO:0000313" key="3">
    <source>
        <dbReference type="EMBL" id="PVY45527.1"/>
    </source>
</evidence>
<dbReference type="Pfam" id="PF02254">
    <property type="entry name" value="TrkA_N"/>
    <property type="match status" value="1"/>
</dbReference>
<dbReference type="SUPFAM" id="SSF116726">
    <property type="entry name" value="TrkA C-terminal domain-like"/>
    <property type="match status" value="1"/>
</dbReference>
<dbReference type="SUPFAM" id="SSF51735">
    <property type="entry name" value="NAD(P)-binding Rossmann-fold domains"/>
    <property type="match status" value="1"/>
</dbReference>
<organism evidence="3 4">
    <name type="scientific">Victivallis vadensis</name>
    <dbReference type="NCBI Taxonomy" id="172901"/>
    <lineage>
        <taxon>Bacteria</taxon>
        <taxon>Pseudomonadati</taxon>
        <taxon>Lentisphaerota</taxon>
        <taxon>Lentisphaeria</taxon>
        <taxon>Victivallales</taxon>
        <taxon>Victivallaceae</taxon>
        <taxon>Victivallis</taxon>
    </lineage>
</organism>
<dbReference type="InterPro" id="IPR036721">
    <property type="entry name" value="RCK_C_sf"/>
</dbReference>
<dbReference type="OrthoDB" id="9776294at2"/>
<dbReference type="GO" id="GO:0006813">
    <property type="term" value="P:potassium ion transport"/>
    <property type="evidence" value="ECO:0007669"/>
    <property type="project" value="InterPro"/>
</dbReference>
<evidence type="ECO:0000259" key="1">
    <source>
        <dbReference type="PROSITE" id="PS51201"/>
    </source>
</evidence>